<dbReference type="Gene3D" id="1.10.10.1770">
    <property type="entry name" value="Gun4-like"/>
    <property type="match status" value="2"/>
</dbReference>
<dbReference type="Gene3D" id="1.25.40.620">
    <property type="match status" value="2"/>
</dbReference>
<evidence type="ECO:0000313" key="3">
    <source>
        <dbReference type="Proteomes" id="UP001525890"/>
    </source>
</evidence>
<accession>A0ABT2MXX5</accession>
<keyword evidence="3" id="KW-1185">Reference proteome</keyword>
<sequence length="354" mass="40614">MKQFLIDAFKIGRLTHMGIPPCSGKTIRAVTLILGLSLQSCGWEPSSKPDPVFQLTSTANINYKPLQALLRNQEWKSADRETFQILLKISKREQEGWLSQADVEQLDCEDLHSLAKLWNYYSDHRFGFIRQQQIWESVGGVVGNYTPEIAEKFGDRVGWRRQGQWRTYEKLNFSKSAPEGHLPATTGNGVSGGVWNGVASITHRLKYCPMIDALRQKQWVEADWKTLEVLEPYREDTRSATASLLISEIPCFELHEIDRLWRKYSNNRFGFSIQTPLLKASGNNPEELNGENYAQFEKKVGWSSLPYRENDYNGVDPLTIPLGHFPYRIGYSYETFGSGFNRTWRLSLNPDCGF</sequence>
<evidence type="ECO:0000313" key="2">
    <source>
        <dbReference type="EMBL" id="MCT7968242.1"/>
    </source>
</evidence>
<dbReference type="CDD" id="cd16383">
    <property type="entry name" value="GUN4"/>
    <property type="match status" value="1"/>
</dbReference>
<feature type="domain" description="GUN4-like" evidence="1">
    <location>
        <begin position="57"/>
        <end position="186"/>
    </location>
</feature>
<dbReference type="Proteomes" id="UP001525890">
    <property type="component" value="Unassembled WGS sequence"/>
</dbReference>
<name>A0ABT2MXX5_9CYAN</name>
<dbReference type="SUPFAM" id="SSF140869">
    <property type="entry name" value="GUN4-like"/>
    <property type="match status" value="2"/>
</dbReference>
<dbReference type="EMBL" id="JAMXFF010000029">
    <property type="protein sequence ID" value="MCT7968242.1"/>
    <property type="molecule type" value="Genomic_DNA"/>
</dbReference>
<evidence type="ECO:0000259" key="1">
    <source>
        <dbReference type="Pfam" id="PF05419"/>
    </source>
</evidence>
<dbReference type="Pfam" id="PF05419">
    <property type="entry name" value="GUN4"/>
    <property type="match status" value="2"/>
</dbReference>
<reference evidence="2 3" key="1">
    <citation type="journal article" date="2022" name="Front. Microbiol.">
        <title>High genomic differentiation and limited gene flow indicate recent cryptic speciation within the genus Laspinema (cyanobacteria).</title>
        <authorList>
            <person name="Stanojkovic A."/>
            <person name="Skoupy S."/>
            <person name="Skaloud P."/>
            <person name="Dvorak P."/>
        </authorList>
    </citation>
    <scope>NUCLEOTIDE SEQUENCE [LARGE SCALE GENOMIC DNA]</scope>
    <source>
        <strain evidence="2 3">D2a</strain>
    </source>
</reference>
<dbReference type="InterPro" id="IPR008629">
    <property type="entry name" value="GUN4-like"/>
</dbReference>
<protein>
    <submittedName>
        <fullName evidence="2">GUN4 domain-containing protein</fullName>
    </submittedName>
</protein>
<dbReference type="InterPro" id="IPR037215">
    <property type="entry name" value="GUN4-like_sf"/>
</dbReference>
<dbReference type="RefSeq" id="WP_368007776.1">
    <property type="nucleotide sequence ID" value="NZ_JAMXFF010000029.1"/>
</dbReference>
<feature type="domain" description="GUN4-like" evidence="1">
    <location>
        <begin position="204"/>
        <end position="327"/>
    </location>
</feature>
<proteinExistence type="predicted"/>
<gene>
    <name evidence="2" type="ORF">NG799_18175</name>
</gene>
<dbReference type="PANTHER" id="PTHR34800:SF1">
    <property type="entry name" value="TETRAPYRROLE-BINDING PROTEIN, CHLOROPLASTIC"/>
    <property type="match status" value="1"/>
</dbReference>
<comment type="caution">
    <text evidence="2">The sequence shown here is derived from an EMBL/GenBank/DDBJ whole genome shotgun (WGS) entry which is preliminary data.</text>
</comment>
<dbReference type="PANTHER" id="PTHR34800">
    <property type="entry name" value="TETRAPYRROLE-BINDING PROTEIN, CHLOROPLASTIC"/>
    <property type="match status" value="1"/>
</dbReference>
<organism evidence="2 3">
    <name type="scientific">Laspinema palackyanum D2a</name>
    <dbReference type="NCBI Taxonomy" id="2953684"/>
    <lineage>
        <taxon>Bacteria</taxon>
        <taxon>Bacillati</taxon>
        <taxon>Cyanobacteriota</taxon>
        <taxon>Cyanophyceae</taxon>
        <taxon>Oscillatoriophycideae</taxon>
        <taxon>Oscillatoriales</taxon>
        <taxon>Laspinemataceae</taxon>
        <taxon>Laspinema</taxon>
        <taxon>Laspinema palackyanum</taxon>
    </lineage>
</organism>